<dbReference type="Gene3D" id="3.10.620.30">
    <property type="match status" value="1"/>
</dbReference>
<dbReference type="InterPro" id="IPR038765">
    <property type="entry name" value="Papain-like_cys_pep_sf"/>
</dbReference>
<sequence>MFIRVSILLICTLIISGCQTHDTLTVDKKKALEIKQKSEETQNLASGRKDKLFNFENENLSHSEKQALDFLYAWMPLSDLSNHTGDFYLQNVRYALKAKNTLPWGKNIPDKIFLHYVLPHRVNNEYTDTSRVVFYNELKDRVKNLSLKEAALEVNHWCQEKVIYHSTDEYRTSAPLSTVKTAYGRCGEQSTFTVAAMRSVGIPARQIYTPRWAHTNDNHAWVEVWIDGNWYFMGACEPEPELNMGWFESPATRAMLTHHRTYGHISTSEEIVTKNRYYTEINTLEHYAPTKTIWVKVQDEDQTPLKDAVVNFQLPNFAEFYNIASIRTNNDGIIEFTTGLGDLMVQVIHNQQYAWEKLPVPETDTLLVTVSNNSMPAAGTLREFLINTPQPSSTEDHSNVDRTGHAQRLKQGDSIRNAYVSTFIDSLTSLKISNDLEIDPTQTITLFKQSRGNWDIIKQFLEYAVPIDKQKALTLLSVISDKDRRDTPLEVFTDHFDHSINEENIDPKIFRSYILNPRIANEKISAYKAFIRDYFDDQFKTKIQSDVSVLVAWIHHNIEVRDSANAWGVPQLPSGVLELKVADTNSRNILFVAIARSFGIPSRINLIDKEPQVLLNNKWTDVDPDNNKVGNSPKGVLRLTFDAPQENTSLPEYFKDFTLNRFEKNQFKTLDFSNTDVLNKFPASIQLDEGLYSLVTVRRLPNGSSKTRRLFFEIKAEQNQEITIKIPEESENENTLVREIPINLNQYVKSWDTSEEINVQSLHSESGLVLIWIDPAREPSKHLLNDLIRLRSNFNNWNGNILLLTDHDKITPAFSPGEYPGLPTRTVFATDDSGWLSKLNQDVKGIRKNELPVALVINGEKEIIYHSSGYRIGIGDDVLNQVVTGCAIP</sequence>
<dbReference type="SUPFAM" id="SSF54001">
    <property type="entry name" value="Cysteine proteinases"/>
    <property type="match status" value="2"/>
</dbReference>
<evidence type="ECO:0000313" key="3">
    <source>
        <dbReference type="Proteomes" id="UP000252733"/>
    </source>
</evidence>
<evidence type="ECO:0000259" key="1">
    <source>
        <dbReference type="SMART" id="SM00460"/>
    </source>
</evidence>
<dbReference type="PANTHER" id="PTHR35532">
    <property type="entry name" value="SIMILAR TO POLYHYDROXYALKANOATE DEPOLYMERASE"/>
    <property type="match status" value="1"/>
</dbReference>
<keyword evidence="3" id="KW-1185">Reference proteome</keyword>
<dbReference type="Gene3D" id="2.60.40.1120">
    <property type="entry name" value="Carboxypeptidase-like, regulatory domain"/>
    <property type="match status" value="1"/>
</dbReference>
<accession>A0A368VF39</accession>
<reference evidence="2 3" key="1">
    <citation type="submission" date="2018-07" db="EMBL/GenBank/DDBJ databases">
        <title>Freshwater and sediment microbial communities from various areas in North America, analyzing microbe dynamics in response to fracking.</title>
        <authorList>
            <person name="Lamendella R."/>
        </authorList>
    </citation>
    <scope>NUCLEOTIDE SEQUENCE [LARGE SCALE GENOMIC DNA]</scope>
    <source>
        <strain evidence="2 3">160A</strain>
    </source>
</reference>
<protein>
    <submittedName>
        <fullName evidence="2">Transglutaminase superfamily protein</fullName>
    </submittedName>
</protein>
<dbReference type="PROSITE" id="PS51257">
    <property type="entry name" value="PROKAR_LIPOPROTEIN"/>
    <property type="match status" value="1"/>
</dbReference>
<proteinExistence type="predicted"/>
<name>A0A368VF39_9BACT</name>
<dbReference type="Proteomes" id="UP000252733">
    <property type="component" value="Unassembled WGS sequence"/>
</dbReference>
<evidence type="ECO:0000313" key="2">
    <source>
        <dbReference type="EMBL" id="RCW37621.1"/>
    </source>
</evidence>
<gene>
    <name evidence="2" type="ORF">DFO77_105130</name>
</gene>
<dbReference type="EMBL" id="QPIZ01000005">
    <property type="protein sequence ID" value="RCW37621.1"/>
    <property type="molecule type" value="Genomic_DNA"/>
</dbReference>
<dbReference type="AlphaFoldDB" id="A0A368VF39"/>
<organism evidence="2 3">
    <name type="scientific">Marinilabilia salmonicolor</name>
    <dbReference type="NCBI Taxonomy" id="989"/>
    <lineage>
        <taxon>Bacteria</taxon>
        <taxon>Pseudomonadati</taxon>
        <taxon>Bacteroidota</taxon>
        <taxon>Bacteroidia</taxon>
        <taxon>Marinilabiliales</taxon>
        <taxon>Marinilabiliaceae</taxon>
        <taxon>Marinilabilia</taxon>
    </lineage>
</organism>
<dbReference type="SMART" id="SM00460">
    <property type="entry name" value="TGc"/>
    <property type="match status" value="2"/>
</dbReference>
<dbReference type="Pfam" id="PF01841">
    <property type="entry name" value="Transglut_core"/>
    <property type="match status" value="2"/>
</dbReference>
<comment type="caution">
    <text evidence="2">The sequence shown here is derived from an EMBL/GenBank/DDBJ whole genome shotgun (WGS) entry which is preliminary data.</text>
</comment>
<feature type="domain" description="Transglutaminase-like" evidence="1">
    <location>
        <begin position="576"/>
        <end position="626"/>
    </location>
</feature>
<dbReference type="RefSeq" id="WP_114436645.1">
    <property type="nucleotide sequence ID" value="NZ_QPIZ01000005.1"/>
</dbReference>
<dbReference type="PANTHER" id="PTHR35532:SF5">
    <property type="entry name" value="CARBOHYDRATE-BINDING DOMAIN-CONTAINING PROTEIN"/>
    <property type="match status" value="1"/>
</dbReference>
<feature type="domain" description="Transglutaminase-like" evidence="1">
    <location>
        <begin position="178"/>
        <end position="237"/>
    </location>
</feature>
<dbReference type="InterPro" id="IPR002931">
    <property type="entry name" value="Transglutaminase-like"/>
</dbReference>